<sequence>MSTGIALWIVVAALVLAISLIRLNVPTQTSPLPPGPKPLPFIGNALDVPAHLAWRTYAKWRDTYVGDVIFMRVFGMPMIVLNSLGGVVDLLEKRSSNYSDRLQAEMVTLIGWNWTLGAMEYGQKWRRRRRIFHQHFNQTAVRQYKPQIRLFSRQLLKRFYEEPEEFEHHIHYVLGANILSVAYGLEIAEKNDIHIIVAEKAMEAHVQVVIPGSFWVDFMPFLKYLPAWIPGAGFQKKAADWRVNTTAMKELPCQSVAARLSERMSHLEGEALAAEEDVSKDVLGLSSTNPVLNIDQIASTITSLVLAMVLYPDVQKRAQAELDQAVGTSRLPDFPDRESLPYIQAICKEALRWQPAAPFGAAHRSIADDEYNGYHIPAGILILENIWAILHDPMVYSQPEDFIPERFLKDGRINPGVLDPSVASFGAGRRICPGRYYSELILFIYVACILHTFDIMPALDENNQPIRPEPKMTSGSVSFPEPFKCIIKPRSALAEKLTAET</sequence>
<keyword evidence="11 14" id="KW-0503">Monooxygenase</keyword>
<evidence type="ECO:0000256" key="2">
    <source>
        <dbReference type="ARBA" id="ARBA00004167"/>
    </source>
</evidence>
<evidence type="ECO:0000256" key="11">
    <source>
        <dbReference type="ARBA" id="ARBA00023033"/>
    </source>
</evidence>
<dbReference type="STRING" id="914234.M2RNY7"/>
<evidence type="ECO:0000256" key="15">
    <source>
        <dbReference type="SAM" id="Phobius"/>
    </source>
</evidence>
<evidence type="ECO:0000256" key="1">
    <source>
        <dbReference type="ARBA" id="ARBA00001971"/>
    </source>
</evidence>
<dbReference type="GO" id="GO:0020037">
    <property type="term" value="F:heme binding"/>
    <property type="evidence" value="ECO:0007669"/>
    <property type="project" value="InterPro"/>
</dbReference>
<evidence type="ECO:0000256" key="9">
    <source>
        <dbReference type="ARBA" id="ARBA00023002"/>
    </source>
</evidence>
<evidence type="ECO:0000256" key="7">
    <source>
        <dbReference type="ARBA" id="ARBA00022723"/>
    </source>
</evidence>
<evidence type="ECO:0000256" key="4">
    <source>
        <dbReference type="ARBA" id="ARBA00010617"/>
    </source>
</evidence>
<dbReference type="Proteomes" id="UP000016930">
    <property type="component" value="Unassembled WGS sequence"/>
</dbReference>
<evidence type="ECO:0000256" key="6">
    <source>
        <dbReference type="ARBA" id="ARBA00022692"/>
    </source>
</evidence>
<dbReference type="Gene3D" id="1.10.630.10">
    <property type="entry name" value="Cytochrome P450"/>
    <property type="match status" value="1"/>
</dbReference>
<comment type="pathway">
    <text evidence="3">Secondary metabolite biosynthesis.</text>
</comment>
<keyword evidence="12 15" id="KW-0472">Membrane</keyword>
<dbReference type="PROSITE" id="PS00086">
    <property type="entry name" value="CYTOCHROME_P450"/>
    <property type="match status" value="1"/>
</dbReference>
<keyword evidence="8 15" id="KW-1133">Transmembrane helix</keyword>
<comment type="subcellular location">
    <subcellularLocation>
        <location evidence="2">Membrane</location>
        <topology evidence="2">Single-pass membrane protein</topology>
    </subcellularLocation>
</comment>
<feature type="transmembrane region" description="Helical" evidence="15">
    <location>
        <begin position="69"/>
        <end position="91"/>
    </location>
</feature>
<dbReference type="SUPFAM" id="SSF48264">
    <property type="entry name" value="Cytochrome P450"/>
    <property type="match status" value="1"/>
</dbReference>
<dbReference type="OrthoDB" id="2789670at2759"/>
<dbReference type="EMBL" id="KB445793">
    <property type="protein sequence ID" value="EMD40157.1"/>
    <property type="molecule type" value="Genomic_DNA"/>
</dbReference>
<feature type="signal peptide" evidence="16">
    <location>
        <begin position="1"/>
        <end position="17"/>
    </location>
</feature>
<evidence type="ECO:0000313" key="17">
    <source>
        <dbReference type="EMBL" id="EMD40157.1"/>
    </source>
</evidence>
<gene>
    <name evidence="17" type="ORF">CERSUDRAFT_151145</name>
</gene>
<evidence type="ECO:0000313" key="18">
    <source>
        <dbReference type="Proteomes" id="UP000016930"/>
    </source>
</evidence>
<dbReference type="GO" id="GO:0004497">
    <property type="term" value="F:monooxygenase activity"/>
    <property type="evidence" value="ECO:0007669"/>
    <property type="project" value="UniProtKB-KW"/>
</dbReference>
<keyword evidence="16" id="KW-0732">Signal</keyword>
<evidence type="ECO:0000256" key="3">
    <source>
        <dbReference type="ARBA" id="ARBA00005179"/>
    </source>
</evidence>
<organism evidence="17 18">
    <name type="scientific">Ceriporiopsis subvermispora (strain B)</name>
    <name type="common">White-rot fungus</name>
    <name type="synonym">Gelatoporia subvermispora</name>
    <dbReference type="NCBI Taxonomy" id="914234"/>
    <lineage>
        <taxon>Eukaryota</taxon>
        <taxon>Fungi</taxon>
        <taxon>Dikarya</taxon>
        <taxon>Basidiomycota</taxon>
        <taxon>Agaricomycotina</taxon>
        <taxon>Agaricomycetes</taxon>
        <taxon>Polyporales</taxon>
        <taxon>Gelatoporiaceae</taxon>
        <taxon>Gelatoporia</taxon>
    </lineage>
</organism>
<dbReference type="GO" id="GO:0005506">
    <property type="term" value="F:iron ion binding"/>
    <property type="evidence" value="ECO:0007669"/>
    <property type="project" value="InterPro"/>
</dbReference>
<protein>
    <recommendedName>
        <fullName evidence="19">Cytochrome P450</fullName>
    </recommendedName>
</protein>
<feature type="chain" id="PRO_5004024210" description="Cytochrome P450" evidence="16">
    <location>
        <begin position="18"/>
        <end position="501"/>
    </location>
</feature>
<evidence type="ECO:0000256" key="12">
    <source>
        <dbReference type="ARBA" id="ARBA00023136"/>
    </source>
</evidence>
<dbReference type="HOGENOM" id="CLU_001570_2_3_1"/>
<evidence type="ECO:0000256" key="13">
    <source>
        <dbReference type="PIRSR" id="PIRSR602401-1"/>
    </source>
</evidence>
<dbReference type="InterPro" id="IPR050364">
    <property type="entry name" value="Cytochrome_P450_fung"/>
</dbReference>
<dbReference type="GO" id="GO:0016020">
    <property type="term" value="C:membrane"/>
    <property type="evidence" value="ECO:0007669"/>
    <property type="project" value="UniProtKB-SubCell"/>
</dbReference>
<dbReference type="AlphaFoldDB" id="M2RNY7"/>
<evidence type="ECO:0000256" key="8">
    <source>
        <dbReference type="ARBA" id="ARBA00022989"/>
    </source>
</evidence>
<evidence type="ECO:0000256" key="5">
    <source>
        <dbReference type="ARBA" id="ARBA00022617"/>
    </source>
</evidence>
<dbReference type="PANTHER" id="PTHR46300">
    <property type="entry name" value="P450, PUTATIVE (EUROFUNG)-RELATED-RELATED"/>
    <property type="match status" value="1"/>
</dbReference>
<dbReference type="CDD" id="cd11065">
    <property type="entry name" value="CYP64-like"/>
    <property type="match status" value="1"/>
</dbReference>
<keyword evidence="7 13" id="KW-0479">Metal-binding</keyword>
<evidence type="ECO:0000256" key="14">
    <source>
        <dbReference type="RuleBase" id="RU000461"/>
    </source>
</evidence>
<dbReference type="InterPro" id="IPR017972">
    <property type="entry name" value="Cyt_P450_CS"/>
</dbReference>
<evidence type="ECO:0000256" key="16">
    <source>
        <dbReference type="SAM" id="SignalP"/>
    </source>
</evidence>
<dbReference type="InterPro" id="IPR036396">
    <property type="entry name" value="Cyt_P450_sf"/>
</dbReference>
<dbReference type="InterPro" id="IPR001128">
    <property type="entry name" value="Cyt_P450"/>
</dbReference>
<dbReference type="InterPro" id="IPR002401">
    <property type="entry name" value="Cyt_P450_E_grp-I"/>
</dbReference>
<name>M2RNY7_CERS8</name>
<dbReference type="PRINTS" id="PR00463">
    <property type="entry name" value="EP450I"/>
</dbReference>
<keyword evidence="5 13" id="KW-0349">Heme</keyword>
<dbReference type="PRINTS" id="PR00385">
    <property type="entry name" value="P450"/>
</dbReference>
<dbReference type="GO" id="GO:0016705">
    <property type="term" value="F:oxidoreductase activity, acting on paired donors, with incorporation or reduction of molecular oxygen"/>
    <property type="evidence" value="ECO:0007669"/>
    <property type="project" value="InterPro"/>
</dbReference>
<keyword evidence="6 15" id="KW-0812">Transmembrane</keyword>
<evidence type="ECO:0008006" key="19">
    <source>
        <dbReference type="Google" id="ProtNLM"/>
    </source>
</evidence>
<dbReference type="PANTHER" id="PTHR46300:SF7">
    <property type="entry name" value="P450, PUTATIVE (EUROFUNG)-RELATED"/>
    <property type="match status" value="1"/>
</dbReference>
<feature type="binding site" description="axial binding residue" evidence="13">
    <location>
        <position position="432"/>
    </location>
    <ligand>
        <name>heme</name>
        <dbReference type="ChEBI" id="CHEBI:30413"/>
    </ligand>
    <ligandPart>
        <name>Fe</name>
        <dbReference type="ChEBI" id="CHEBI:18248"/>
    </ligandPart>
</feature>
<dbReference type="Pfam" id="PF00067">
    <property type="entry name" value="p450"/>
    <property type="match status" value="1"/>
</dbReference>
<accession>M2RNY7</accession>
<keyword evidence="9 14" id="KW-0560">Oxidoreductase</keyword>
<comment type="similarity">
    <text evidence="4 14">Belongs to the cytochrome P450 family.</text>
</comment>
<proteinExistence type="inferred from homology"/>
<evidence type="ECO:0000256" key="10">
    <source>
        <dbReference type="ARBA" id="ARBA00023004"/>
    </source>
</evidence>
<comment type="cofactor">
    <cofactor evidence="1 13">
        <name>heme</name>
        <dbReference type="ChEBI" id="CHEBI:30413"/>
    </cofactor>
</comment>
<keyword evidence="18" id="KW-1185">Reference proteome</keyword>
<reference evidence="17 18" key="1">
    <citation type="journal article" date="2012" name="Proc. Natl. Acad. Sci. U.S.A.">
        <title>Comparative genomics of Ceriporiopsis subvermispora and Phanerochaete chrysosporium provide insight into selective ligninolysis.</title>
        <authorList>
            <person name="Fernandez-Fueyo E."/>
            <person name="Ruiz-Duenas F.J."/>
            <person name="Ferreira P."/>
            <person name="Floudas D."/>
            <person name="Hibbett D.S."/>
            <person name="Canessa P."/>
            <person name="Larrondo L.F."/>
            <person name="James T.Y."/>
            <person name="Seelenfreund D."/>
            <person name="Lobos S."/>
            <person name="Polanco R."/>
            <person name="Tello M."/>
            <person name="Honda Y."/>
            <person name="Watanabe T."/>
            <person name="Watanabe T."/>
            <person name="Ryu J.S."/>
            <person name="Kubicek C.P."/>
            <person name="Schmoll M."/>
            <person name="Gaskell J."/>
            <person name="Hammel K.E."/>
            <person name="St John F.J."/>
            <person name="Vanden Wymelenberg A."/>
            <person name="Sabat G."/>
            <person name="Splinter BonDurant S."/>
            <person name="Syed K."/>
            <person name="Yadav J.S."/>
            <person name="Doddapaneni H."/>
            <person name="Subramanian V."/>
            <person name="Lavin J.L."/>
            <person name="Oguiza J.A."/>
            <person name="Perez G."/>
            <person name="Pisabarro A.G."/>
            <person name="Ramirez L."/>
            <person name="Santoyo F."/>
            <person name="Master E."/>
            <person name="Coutinho P.M."/>
            <person name="Henrissat B."/>
            <person name="Lombard V."/>
            <person name="Magnuson J.K."/>
            <person name="Kuees U."/>
            <person name="Hori C."/>
            <person name="Igarashi K."/>
            <person name="Samejima M."/>
            <person name="Held B.W."/>
            <person name="Barry K.W."/>
            <person name="LaButti K.M."/>
            <person name="Lapidus A."/>
            <person name="Lindquist E.A."/>
            <person name="Lucas S.M."/>
            <person name="Riley R."/>
            <person name="Salamov A.A."/>
            <person name="Hoffmeister D."/>
            <person name="Schwenk D."/>
            <person name="Hadar Y."/>
            <person name="Yarden O."/>
            <person name="de Vries R.P."/>
            <person name="Wiebenga A."/>
            <person name="Stenlid J."/>
            <person name="Eastwood D."/>
            <person name="Grigoriev I.V."/>
            <person name="Berka R.M."/>
            <person name="Blanchette R.A."/>
            <person name="Kersten P."/>
            <person name="Martinez A.T."/>
            <person name="Vicuna R."/>
            <person name="Cullen D."/>
        </authorList>
    </citation>
    <scope>NUCLEOTIDE SEQUENCE [LARGE SCALE GENOMIC DNA]</scope>
    <source>
        <strain evidence="17 18">B</strain>
    </source>
</reference>
<keyword evidence="10 13" id="KW-0408">Iron</keyword>